<dbReference type="AlphaFoldDB" id="A0A4V6Y1S5"/>
<dbReference type="Proteomes" id="UP000304900">
    <property type="component" value="Unassembled WGS sequence"/>
</dbReference>
<organism evidence="2 3">
    <name type="scientific">Dyadobacter frigoris</name>
    <dbReference type="NCBI Taxonomy" id="2576211"/>
    <lineage>
        <taxon>Bacteria</taxon>
        <taxon>Pseudomonadati</taxon>
        <taxon>Bacteroidota</taxon>
        <taxon>Cytophagia</taxon>
        <taxon>Cytophagales</taxon>
        <taxon>Spirosomataceae</taxon>
        <taxon>Dyadobacter</taxon>
    </lineage>
</organism>
<reference evidence="2 3" key="1">
    <citation type="submission" date="2019-05" db="EMBL/GenBank/DDBJ databases">
        <title>Dyadobacter AR-3-8 sp. nov., isolated from arctic soil.</title>
        <authorList>
            <person name="Chaudhary D.K."/>
        </authorList>
    </citation>
    <scope>NUCLEOTIDE SEQUENCE [LARGE SCALE GENOMIC DNA]</scope>
    <source>
        <strain evidence="2 3">AR-3-8</strain>
    </source>
</reference>
<accession>A0A4V6Y1S5</accession>
<proteinExistence type="predicted"/>
<dbReference type="Pfam" id="PF03050">
    <property type="entry name" value="DDE_Tnp_IS66"/>
    <property type="match status" value="1"/>
</dbReference>
<protein>
    <recommendedName>
        <fullName evidence="1">Transposase IS66 central domain-containing protein</fullName>
    </recommendedName>
</protein>
<dbReference type="PANTHER" id="PTHR33678">
    <property type="entry name" value="BLL1576 PROTEIN"/>
    <property type="match status" value="1"/>
</dbReference>
<evidence type="ECO:0000259" key="1">
    <source>
        <dbReference type="Pfam" id="PF03050"/>
    </source>
</evidence>
<dbReference type="EMBL" id="SZVO01000031">
    <property type="protein sequence ID" value="TKT85303.1"/>
    <property type="molecule type" value="Genomic_DNA"/>
</dbReference>
<name>A0A4V6Y1S5_9BACT</name>
<gene>
    <name evidence="2" type="ORF">FDK13_33885</name>
</gene>
<sequence>MGAQAFFSYEPGRGGKYPTAMLKDFNGYLQTDGYAGYEGLAQREDIVHPACWAHVRIKFEESISYDKAMAETALLFTQELYAVERQARENGLDSDQTKQLRLKEALPKYNLMGKWISANMSKVLLMSPIGAAFRYAFERWDELGHYCMMETC</sequence>
<comment type="caution">
    <text evidence="2">The sequence shown here is derived from an EMBL/GenBank/DDBJ whole genome shotgun (WGS) entry which is preliminary data.</text>
</comment>
<evidence type="ECO:0000313" key="2">
    <source>
        <dbReference type="EMBL" id="TKT85303.1"/>
    </source>
</evidence>
<keyword evidence="3" id="KW-1185">Reference proteome</keyword>
<evidence type="ECO:0000313" key="3">
    <source>
        <dbReference type="Proteomes" id="UP000304900"/>
    </source>
</evidence>
<dbReference type="InterPro" id="IPR004291">
    <property type="entry name" value="Transposase_IS66_central"/>
</dbReference>
<dbReference type="InterPro" id="IPR052344">
    <property type="entry name" value="Transposase-related"/>
</dbReference>
<dbReference type="OrthoDB" id="9760067at2"/>
<feature type="domain" description="Transposase IS66 central" evidence="1">
    <location>
        <begin position="6"/>
        <end position="147"/>
    </location>
</feature>
<dbReference type="PANTHER" id="PTHR33678:SF1">
    <property type="entry name" value="BLL1576 PROTEIN"/>
    <property type="match status" value="1"/>
</dbReference>